<gene>
    <name evidence="5" type="primary">pcaG</name>
    <name evidence="5" type="ORF">M8A51_13565</name>
</gene>
<dbReference type="Gene3D" id="2.60.130.10">
    <property type="entry name" value="Aromatic compound dioxygenase"/>
    <property type="match status" value="1"/>
</dbReference>
<sequence length="203" mass="22117">MSTSTAPQQRLLQTPSQTVGPYFAYGLTPRQYFYDHGSAYTPVLAGPQAEGEHIRLVGRVLDGEGQPIGDAMIEIGQLDAHGREITSEAQAQELGFRGFGRCGTGTDAQQRFVFETVKPGAGGAGDAPHIDVIVLMRGMLSHAFTRIYFDDEVAANAEDRVLQSVAPERRGTLVARREVQPGAVTYRIDIHMQGPHETAFFDL</sequence>
<dbReference type="PANTHER" id="PTHR33711">
    <property type="entry name" value="DIOXYGENASE, PUTATIVE (AFU_ORTHOLOGUE AFUA_2G02910)-RELATED"/>
    <property type="match status" value="1"/>
</dbReference>
<dbReference type="InterPro" id="IPR015889">
    <property type="entry name" value="Intradiol_dOase_core"/>
</dbReference>
<evidence type="ECO:0000256" key="3">
    <source>
        <dbReference type="ARBA" id="ARBA00023002"/>
    </source>
</evidence>
<keyword evidence="6" id="KW-1185">Reference proteome</keyword>
<protein>
    <submittedName>
        <fullName evidence="5">Protocatechuate 3,4-dioxygenase subunit alpha</fullName>
        <ecNumber evidence="5">1.13.11.3</ecNumber>
    </submittedName>
</protein>
<dbReference type="InterPro" id="IPR050770">
    <property type="entry name" value="Intradiol_RC_Dioxygenase"/>
</dbReference>
<dbReference type="GO" id="GO:0018578">
    <property type="term" value="F:protocatechuate 3,4-dioxygenase activity"/>
    <property type="evidence" value="ECO:0007669"/>
    <property type="project" value="UniProtKB-EC"/>
</dbReference>
<dbReference type="InterPro" id="IPR000627">
    <property type="entry name" value="Intradiol_dOase_C"/>
</dbReference>
<dbReference type="PANTHER" id="PTHR33711:SF9">
    <property type="entry name" value="PROTOCATECHUATE 3,4-DIOXYGENASE ALPHA CHAIN"/>
    <property type="match status" value="1"/>
</dbReference>
<feature type="domain" description="Intradiol ring-cleavage dioxygenases" evidence="4">
    <location>
        <begin position="48"/>
        <end position="125"/>
    </location>
</feature>
<evidence type="ECO:0000313" key="5">
    <source>
        <dbReference type="EMBL" id="MCM5680555.1"/>
    </source>
</evidence>
<dbReference type="InterPro" id="IPR012786">
    <property type="entry name" value="Protocat_dOase_a"/>
</dbReference>
<reference evidence="5" key="1">
    <citation type="submission" date="2022-05" db="EMBL/GenBank/DDBJ databases">
        <title>Schlegelella sp. nov., isolated from mangrove soil.</title>
        <authorList>
            <person name="Liu Y."/>
            <person name="Ge X."/>
            <person name="Liu W."/>
        </authorList>
    </citation>
    <scope>NUCLEOTIDE SEQUENCE</scope>
    <source>
        <strain evidence="5">S2-27</strain>
    </source>
</reference>
<dbReference type="NCBIfam" id="TIGR02423">
    <property type="entry name" value="protocat_alph"/>
    <property type="match status" value="1"/>
</dbReference>
<evidence type="ECO:0000256" key="2">
    <source>
        <dbReference type="ARBA" id="ARBA00022964"/>
    </source>
</evidence>
<organism evidence="5 6">
    <name type="scientific">Caldimonas mangrovi</name>
    <dbReference type="NCBI Taxonomy" id="2944811"/>
    <lineage>
        <taxon>Bacteria</taxon>
        <taxon>Pseudomonadati</taxon>
        <taxon>Pseudomonadota</taxon>
        <taxon>Betaproteobacteria</taxon>
        <taxon>Burkholderiales</taxon>
        <taxon>Sphaerotilaceae</taxon>
        <taxon>Caldimonas</taxon>
    </lineage>
</organism>
<accession>A0ABT0YP86</accession>
<name>A0ABT0YP86_9BURK</name>
<dbReference type="Proteomes" id="UP001165541">
    <property type="component" value="Unassembled WGS sequence"/>
</dbReference>
<comment type="similarity">
    <text evidence="1">Belongs to the intradiol ring-cleavage dioxygenase family.</text>
</comment>
<dbReference type="EC" id="1.13.11.3" evidence="5"/>
<proteinExistence type="inferred from homology"/>
<dbReference type="Pfam" id="PF00775">
    <property type="entry name" value="Dioxygenase_C"/>
    <property type="match status" value="1"/>
</dbReference>
<keyword evidence="2" id="KW-0223">Dioxygenase</keyword>
<evidence type="ECO:0000256" key="1">
    <source>
        <dbReference type="ARBA" id="ARBA00007825"/>
    </source>
</evidence>
<dbReference type="SUPFAM" id="SSF49482">
    <property type="entry name" value="Aromatic compound dioxygenase"/>
    <property type="match status" value="1"/>
</dbReference>
<keyword evidence="3 5" id="KW-0560">Oxidoreductase</keyword>
<evidence type="ECO:0000313" key="6">
    <source>
        <dbReference type="Proteomes" id="UP001165541"/>
    </source>
</evidence>
<dbReference type="EMBL" id="JAMKFE010000007">
    <property type="protein sequence ID" value="MCM5680555.1"/>
    <property type="molecule type" value="Genomic_DNA"/>
</dbReference>
<comment type="caution">
    <text evidence="5">The sequence shown here is derived from an EMBL/GenBank/DDBJ whole genome shotgun (WGS) entry which is preliminary data.</text>
</comment>
<evidence type="ECO:0000259" key="4">
    <source>
        <dbReference type="Pfam" id="PF00775"/>
    </source>
</evidence>
<dbReference type="RefSeq" id="WP_251779007.1">
    <property type="nucleotide sequence ID" value="NZ_JAMKFE010000007.1"/>
</dbReference>